<evidence type="ECO:0000256" key="9">
    <source>
        <dbReference type="SAM" id="Phobius"/>
    </source>
</evidence>
<evidence type="ECO:0000256" key="1">
    <source>
        <dbReference type="ARBA" id="ARBA00004651"/>
    </source>
</evidence>
<name>A0A1H9LS70_9LACT</name>
<dbReference type="PROSITE" id="PS51108">
    <property type="entry name" value="PTS_EIID"/>
    <property type="match status" value="1"/>
</dbReference>
<keyword evidence="11" id="KW-1185">Reference proteome</keyword>
<keyword evidence="2" id="KW-0813">Transport</keyword>
<dbReference type="AlphaFoldDB" id="A0A1H9LS70"/>
<feature type="transmembrane region" description="Helical" evidence="9">
    <location>
        <begin position="187"/>
        <end position="210"/>
    </location>
</feature>
<feature type="transmembrane region" description="Helical" evidence="9">
    <location>
        <begin position="123"/>
        <end position="150"/>
    </location>
</feature>
<organism evidence="10 11">
    <name type="scientific">Granulicatella balaenopterae</name>
    <dbReference type="NCBI Taxonomy" id="137733"/>
    <lineage>
        <taxon>Bacteria</taxon>
        <taxon>Bacillati</taxon>
        <taxon>Bacillota</taxon>
        <taxon>Bacilli</taxon>
        <taxon>Lactobacillales</taxon>
        <taxon>Carnobacteriaceae</taxon>
        <taxon>Granulicatella</taxon>
    </lineage>
</organism>
<dbReference type="GO" id="GO:0005886">
    <property type="term" value="C:plasma membrane"/>
    <property type="evidence" value="ECO:0007669"/>
    <property type="project" value="UniProtKB-SubCell"/>
</dbReference>
<dbReference type="RefSeq" id="WP_089746758.1">
    <property type="nucleotide sequence ID" value="NZ_FOGF01000021.1"/>
</dbReference>
<proteinExistence type="predicted"/>
<evidence type="ECO:0000256" key="7">
    <source>
        <dbReference type="ARBA" id="ARBA00022989"/>
    </source>
</evidence>
<evidence type="ECO:0000256" key="2">
    <source>
        <dbReference type="ARBA" id="ARBA00022448"/>
    </source>
</evidence>
<evidence type="ECO:0000256" key="4">
    <source>
        <dbReference type="ARBA" id="ARBA00022597"/>
    </source>
</evidence>
<dbReference type="OrthoDB" id="9795582at2"/>
<dbReference type="Proteomes" id="UP000198556">
    <property type="component" value="Unassembled WGS sequence"/>
</dbReference>
<accession>A0A1H9LS70</accession>
<keyword evidence="5" id="KW-0598">Phosphotransferase system</keyword>
<feature type="transmembrane region" description="Helical" evidence="9">
    <location>
        <begin position="230"/>
        <end position="248"/>
    </location>
</feature>
<dbReference type="InterPro" id="IPR050303">
    <property type="entry name" value="GatZ_KbaZ_carbometab"/>
</dbReference>
<evidence type="ECO:0000256" key="3">
    <source>
        <dbReference type="ARBA" id="ARBA00022475"/>
    </source>
</evidence>
<dbReference type="GO" id="GO:0009401">
    <property type="term" value="P:phosphoenolpyruvate-dependent sugar phosphotransferase system"/>
    <property type="evidence" value="ECO:0007669"/>
    <property type="project" value="UniProtKB-KW"/>
</dbReference>
<reference evidence="10 11" key="1">
    <citation type="submission" date="2016-10" db="EMBL/GenBank/DDBJ databases">
        <authorList>
            <person name="de Groot N.N."/>
        </authorList>
    </citation>
    <scope>NUCLEOTIDE SEQUENCE [LARGE SCALE GENOMIC DNA]</scope>
    <source>
        <strain evidence="10 11">DSM 15827</strain>
    </source>
</reference>
<evidence type="ECO:0000256" key="5">
    <source>
        <dbReference type="ARBA" id="ARBA00022683"/>
    </source>
</evidence>
<dbReference type="EMBL" id="FOGF01000021">
    <property type="protein sequence ID" value="SER14035.1"/>
    <property type="molecule type" value="Genomic_DNA"/>
</dbReference>
<dbReference type="NCBIfam" id="NF008315">
    <property type="entry name" value="PRK11103.1"/>
    <property type="match status" value="1"/>
</dbReference>
<keyword evidence="6 9" id="KW-0812">Transmembrane</keyword>
<keyword evidence="3" id="KW-1003">Cell membrane</keyword>
<protein>
    <submittedName>
        <fullName evidence="10">PTS system D-mannose-specific IID component, Man family</fullName>
    </submittedName>
</protein>
<keyword evidence="4" id="KW-0762">Sugar transport</keyword>
<evidence type="ECO:0000313" key="11">
    <source>
        <dbReference type="Proteomes" id="UP000198556"/>
    </source>
</evidence>
<dbReference type="PANTHER" id="PTHR32502">
    <property type="entry name" value="N-ACETYLGALACTOSAMINE PERMEASE II COMPONENT-RELATED"/>
    <property type="match status" value="1"/>
</dbReference>
<dbReference type="STRING" id="137733.SAMN05421767_12112"/>
<evidence type="ECO:0000313" key="10">
    <source>
        <dbReference type="EMBL" id="SER14035.1"/>
    </source>
</evidence>
<gene>
    <name evidence="10" type="ORF">SAMN05421767_12112</name>
</gene>
<dbReference type="Pfam" id="PF03613">
    <property type="entry name" value="EIID-AGA"/>
    <property type="match status" value="1"/>
</dbReference>
<dbReference type="PANTHER" id="PTHR32502:SF5">
    <property type="entry name" value="N-ACETYLGALACTOSAMINE PERMEASE IID COMPONENT-RELATED"/>
    <property type="match status" value="1"/>
</dbReference>
<feature type="transmembrane region" description="Helical" evidence="9">
    <location>
        <begin position="255"/>
        <end position="275"/>
    </location>
</feature>
<comment type="subcellular location">
    <subcellularLocation>
        <location evidence="1">Cell membrane</location>
        <topology evidence="1">Multi-pass membrane protein</topology>
    </subcellularLocation>
</comment>
<evidence type="ECO:0000256" key="8">
    <source>
        <dbReference type="ARBA" id="ARBA00023136"/>
    </source>
</evidence>
<dbReference type="NCBIfam" id="TIGR00828">
    <property type="entry name" value="EIID-AGA"/>
    <property type="match status" value="1"/>
</dbReference>
<sequence length="276" mass="30530">MTTNKLTKKELQSIFIRSGLLQGSWNFERMQNLGYAFQMLPAIEKLYPEGSQERIDALKRHMEFYNTHPFMTAPILGVNLAMEEQRSNGAEIDDAAINGVKVGMMGPLAGVGDPVFWATLRPVLGALGASFALAGSIVGPLIFFLGFNFFRLGFRYYGMMFGYKKGTEIVTDLGNNFLQKLTEGASILGLFIIGVLVPRWTSVNFPLVLAKYELQDGTEVVTTLQNLFDSLIPGLIPLVLTFVCMHLLKKKVSPLMMILILFIVGILGYVTGILGF</sequence>
<dbReference type="InterPro" id="IPR004704">
    <property type="entry name" value="PTS_IID_man"/>
</dbReference>
<keyword evidence="8 9" id="KW-0472">Membrane</keyword>
<keyword evidence="7 9" id="KW-1133">Transmembrane helix</keyword>
<evidence type="ECO:0000256" key="6">
    <source>
        <dbReference type="ARBA" id="ARBA00022692"/>
    </source>
</evidence>